<dbReference type="InterPro" id="IPR054722">
    <property type="entry name" value="PolX-like_BBD"/>
</dbReference>
<feature type="domain" description="Retrovirus-related Pol polyprotein from transposon TNT 1-94-like beta-barrel" evidence="1">
    <location>
        <begin position="22"/>
        <end position="99"/>
    </location>
</feature>
<protein>
    <recommendedName>
        <fullName evidence="1">Retrovirus-related Pol polyprotein from transposon TNT 1-94-like beta-barrel domain-containing protein</fullName>
    </recommendedName>
</protein>
<dbReference type="EMBL" id="CANTFM010001897">
    <property type="protein sequence ID" value="CAI5743623.1"/>
    <property type="molecule type" value="Genomic_DNA"/>
</dbReference>
<gene>
    <name evidence="2" type="ORF">PDE001_LOCUS8827</name>
</gene>
<sequence length="102" mass="11906">MERRLTRWPLRMASGIDAAHQWILDSGSSRHLVTTASQLYDTEEYDEECLLPNGESLRTQLKGKTRFTVRVDGEERRIESIDVYYSANLPWNVISYEKIEGR</sequence>
<dbReference type="Proteomes" id="UP001162029">
    <property type="component" value="Unassembled WGS sequence"/>
</dbReference>
<evidence type="ECO:0000313" key="3">
    <source>
        <dbReference type="Proteomes" id="UP001162029"/>
    </source>
</evidence>
<keyword evidence="3" id="KW-1185">Reference proteome</keyword>
<reference evidence="2" key="1">
    <citation type="submission" date="2022-12" db="EMBL/GenBank/DDBJ databases">
        <authorList>
            <person name="Webb A."/>
        </authorList>
    </citation>
    <scope>NUCLEOTIDE SEQUENCE</scope>
    <source>
        <strain evidence="2">Pd1</strain>
    </source>
</reference>
<evidence type="ECO:0000259" key="1">
    <source>
        <dbReference type="Pfam" id="PF22936"/>
    </source>
</evidence>
<name>A0AAV0V549_9STRA</name>
<proteinExistence type="predicted"/>
<evidence type="ECO:0000313" key="2">
    <source>
        <dbReference type="EMBL" id="CAI5743623.1"/>
    </source>
</evidence>
<organism evidence="2 3">
    <name type="scientific">Peronospora destructor</name>
    <dbReference type="NCBI Taxonomy" id="86335"/>
    <lineage>
        <taxon>Eukaryota</taxon>
        <taxon>Sar</taxon>
        <taxon>Stramenopiles</taxon>
        <taxon>Oomycota</taxon>
        <taxon>Peronosporomycetes</taxon>
        <taxon>Peronosporales</taxon>
        <taxon>Peronosporaceae</taxon>
        <taxon>Peronospora</taxon>
    </lineage>
</organism>
<accession>A0AAV0V549</accession>
<dbReference type="AlphaFoldDB" id="A0AAV0V549"/>
<comment type="caution">
    <text evidence="2">The sequence shown here is derived from an EMBL/GenBank/DDBJ whole genome shotgun (WGS) entry which is preliminary data.</text>
</comment>
<dbReference type="Pfam" id="PF22936">
    <property type="entry name" value="Pol_BBD"/>
    <property type="match status" value="1"/>
</dbReference>